<keyword evidence="3" id="KW-1185">Reference proteome</keyword>
<protein>
    <submittedName>
        <fullName evidence="2">Uncharacterized protein</fullName>
    </submittedName>
</protein>
<dbReference type="AlphaFoldDB" id="A0AB34HL00"/>
<organism evidence="2 3">
    <name type="scientific">Eschrichtius robustus</name>
    <name type="common">California gray whale</name>
    <name type="synonym">Eschrichtius gibbosus</name>
    <dbReference type="NCBI Taxonomy" id="9764"/>
    <lineage>
        <taxon>Eukaryota</taxon>
        <taxon>Metazoa</taxon>
        <taxon>Chordata</taxon>
        <taxon>Craniata</taxon>
        <taxon>Vertebrata</taxon>
        <taxon>Euteleostomi</taxon>
        <taxon>Mammalia</taxon>
        <taxon>Eutheria</taxon>
        <taxon>Laurasiatheria</taxon>
        <taxon>Artiodactyla</taxon>
        <taxon>Whippomorpha</taxon>
        <taxon>Cetacea</taxon>
        <taxon>Mysticeti</taxon>
        <taxon>Eschrichtiidae</taxon>
        <taxon>Eschrichtius</taxon>
    </lineage>
</organism>
<feature type="compositionally biased region" description="Basic and acidic residues" evidence="1">
    <location>
        <begin position="163"/>
        <end position="192"/>
    </location>
</feature>
<evidence type="ECO:0000256" key="1">
    <source>
        <dbReference type="SAM" id="MobiDB-lite"/>
    </source>
</evidence>
<feature type="compositionally biased region" description="Low complexity" evidence="1">
    <location>
        <begin position="71"/>
        <end position="83"/>
    </location>
</feature>
<name>A0AB34HL00_ESCRO</name>
<evidence type="ECO:0000313" key="2">
    <source>
        <dbReference type="EMBL" id="KAJ8792164.1"/>
    </source>
</evidence>
<dbReference type="EMBL" id="JAIQCJ010001134">
    <property type="protein sequence ID" value="KAJ8792164.1"/>
    <property type="molecule type" value="Genomic_DNA"/>
</dbReference>
<feature type="region of interest" description="Disordered" evidence="1">
    <location>
        <begin position="1"/>
        <end position="130"/>
    </location>
</feature>
<feature type="compositionally biased region" description="Low complexity" evidence="1">
    <location>
        <begin position="20"/>
        <end position="36"/>
    </location>
</feature>
<proteinExistence type="predicted"/>
<feature type="region of interest" description="Disordered" evidence="1">
    <location>
        <begin position="154"/>
        <end position="204"/>
    </location>
</feature>
<comment type="caution">
    <text evidence="2">The sequence shown here is derived from an EMBL/GenBank/DDBJ whole genome shotgun (WGS) entry which is preliminary data.</text>
</comment>
<sequence length="222" mass="24008">MLTDPVQKDVKLLPPGEVGMGASRAPPSSPGGSDAAPHARHRAADSSPPNADTHFFMEDGLHVYLSGANGPRAEPTPSSSAASPTPPPTIPRPASCHPCPRASCRPVTPENASHVERRGVNAGAVTSNDKSHRDKYMYPVVTYNLKYTPPLRAFPEVHPPRLHKGDSRRLDRPGSRTHLKPREQQRDHDLGRRLVPPTPEDGITLALPASADRLQFQNGGRH</sequence>
<reference evidence="2 3" key="1">
    <citation type="submission" date="2022-11" db="EMBL/GenBank/DDBJ databases">
        <title>Whole genome sequence of Eschrichtius robustus ER-17-0199.</title>
        <authorList>
            <person name="Bruniche-Olsen A."/>
            <person name="Black A.N."/>
            <person name="Fields C.J."/>
            <person name="Walden K."/>
            <person name="Dewoody J.A."/>
        </authorList>
    </citation>
    <scope>NUCLEOTIDE SEQUENCE [LARGE SCALE GENOMIC DNA]</scope>
    <source>
        <strain evidence="2">ER-17-0199</strain>
        <tissue evidence="2">Blubber</tissue>
    </source>
</reference>
<feature type="compositionally biased region" description="Basic and acidic residues" evidence="1">
    <location>
        <begin position="1"/>
        <end position="11"/>
    </location>
</feature>
<accession>A0AB34HL00</accession>
<gene>
    <name evidence="2" type="ORF">J1605_020015</name>
</gene>
<evidence type="ECO:0000313" key="3">
    <source>
        <dbReference type="Proteomes" id="UP001159641"/>
    </source>
</evidence>
<dbReference type="Proteomes" id="UP001159641">
    <property type="component" value="Unassembled WGS sequence"/>
</dbReference>